<dbReference type="Proteomes" id="UP000887576">
    <property type="component" value="Unplaced"/>
</dbReference>
<proteinExistence type="predicted"/>
<evidence type="ECO:0000313" key="2">
    <source>
        <dbReference type="WBParaSite" id="JU765_v2.g10195.t2"/>
    </source>
</evidence>
<sequence length="618" mass="71814">MDYFKHKVIYSIKGLQEFLIVDFVDRKDRNNAEVPAFRVSKENYRNLLKYFSKTTMIHFSSENIIFFLDNDEFFLWPVAKCGFLLGNALAEAAKSTNIFFVAVFNLYDQLKPIKWINLFFSTLSQNCTKDQNFSLVMYDVTTQMIEAVKKMSAVGAVMKMACFCLPELEKFEGCQFTELSVANYSHYYGEPGLKAVKFSKLEISFQYRCDENFGEFLQNLCPSCEELFIIAKANRVTFEGLTNYLNILNNCPQRKVTVVFKSESLPILVDKESKKLSHQTSYDEEEVIFPSEDENKFIRCIYTPMSFDDIQLVADAIPKAFYECFTLKIDPRYENQAKRMETPLFVFVGMEGVTSKMFESHFKSSLDSKKAVKFAQYGSFPEMKEIKSEMWLITEIDSTQDFATYRSFFKNCELKNKKVDCIFLTKGYDLVDKFLSALGHFKPISMRLWAYNFDNLEDHLIKELRNTGLSENSIKKAANAFVEGHRSINMLENDLISKIMSMDLKPKSKASKKKKRGADDNIFICQHFKDFWQIIYGENRNKISLEELYNLYANFRSIQNPKEKGKSTNEEAYNLALTFHSLGYATFDKTTDPQYLHIHHLPAYGCKIDDSLMEVFDN</sequence>
<protein>
    <submittedName>
        <fullName evidence="2">Uncharacterized protein</fullName>
    </submittedName>
</protein>
<reference evidence="2" key="1">
    <citation type="submission" date="2022-11" db="UniProtKB">
        <authorList>
            <consortium name="WormBaseParasite"/>
        </authorList>
    </citation>
    <scope>IDENTIFICATION</scope>
</reference>
<accession>A0AC34PV25</accession>
<name>A0AC34PV25_9BILA</name>
<organism evidence="1 2">
    <name type="scientific">Panagrolaimus sp. JU765</name>
    <dbReference type="NCBI Taxonomy" id="591449"/>
    <lineage>
        <taxon>Eukaryota</taxon>
        <taxon>Metazoa</taxon>
        <taxon>Ecdysozoa</taxon>
        <taxon>Nematoda</taxon>
        <taxon>Chromadorea</taxon>
        <taxon>Rhabditida</taxon>
        <taxon>Tylenchina</taxon>
        <taxon>Panagrolaimomorpha</taxon>
        <taxon>Panagrolaimoidea</taxon>
        <taxon>Panagrolaimidae</taxon>
        <taxon>Panagrolaimus</taxon>
    </lineage>
</organism>
<evidence type="ECO:0000313" key="1">
    <source>
        <dbReference type="Proteomes" id="UP000887576"/>
    </source>
</evidence>
<dbReference type="WBParaSite" id="JU765_v2.g10195.t2">
    <property type="protein sequence ID" value="JU765_v2.g10195.t2"/>
    <property type="gene ID" value="JU765_v2.g10195"/>
</dbReference>